<protein>
    <recommendedName>
        <fullName evidence="1">DUF4183 domain-containing protein</fullName>
    </recommendedName>
</protein>
<dbReference type="Pfam" id="PF13799">
    <property type="entry name" value="DUF4183"/>
    <property type="match status" value="1"/>
</dbReference>
<sequence>MPLQIMKLAISATSTISTFPTVERFFTEAAEQVTGDGTLTIAVEDFWTDTGAAADTLPELTADNSYINVYINGVLQMDDLIAYTPGATGVGQLVITVPTGSTIEAASPVVLVVTNFAPTSDTTIIT</sequence>
<evidence type="ECO:0000313" key="3">
    <source>
        <dbReference type="Proteomes" id="UP000682111"/>
    </source>
</evidence>
<comment type="caution">
    <text evidence="2">The sequence shown here is derived from an EMBL/GenBank/DDBJ whole genome shotgun (WGS) entry which is preliminary data.</text>
</comment>
<evidence type="ECO:0000313" key="2">
    <source>
        <dbReference type="EMBL" id="GIN61657.1"/>
    </source>
</evidence>
<dbReference type="RefSeq" id="WP_095308308.1">
    <property type="nucleotide sequence ID" value="NZ_BORC01000002.1"/>
</dbReference>
<proteinExistence type="predicted"/>
<dbReference type="AlphaFoldDB" id="A0A920BTW0"/>
<reference evidence="2" key="1">
    <citation type="submission" date="2021-03" db="EMBL/GenBank/DDBJ databases">
        <title>Antimicrobial resistance genes in bacteria isolated from Japanese honey, and their potential for conferring macrolide and lincosamide resistance in the American foulbrood pathogen Paenibacillus larvae.</title>
        <authorList>
            <person name="Okamoto M."/>
            <person name="Kumagai M."/>
            <person name="Kanamori H."/>
            <person name="Takamatsu D."/>
        </authorList>
    </citation>
    <scope>NUCLEOTIDE SEQUENCE</scope>
    <source>
        <strain evidence="2">J27TS8</strain>
    </source>
</reference>
<dbReference type="EMBL" id="BORC01000002">
    <property type="protein sequence ID" value="GIN61657.1"/>
    <property type="molecule type" value="Genomic_DNA"/>
</dbReference>
<organism evidence="2 3">
    <name type="scientific">Robertmurraya siralis</name>
    <dbReference type="NCBI Taxonomy" id="77777"/>
    <lineage>
        <taxon>Bacteria</taxon>
        <taxon>Bacillati</taxon>
        <taxon>Bacillota</taxon>
        <taxon>Bacilli</taxon>
        <taxon>Bacillales</taxon>
        <taxon>Bacillaceae</taxon>
        <taxon>Robertmurraya</taxon>
    </lineage>
</organism>
<gene>
    <name evidence="2" type="ORF">J27TS8_16500</name>
</gene>
<dbReference type="OrthoDB" id="2623159at2"/>
<dbReference type="Proteomes" id="UP000682111">
    <property type="component" value="Unassembled WGS sequence"/>
</dbReference>
<keyword evidence="3" id="KW-1185">Reference proteome</keyword>
<name>A0A920BTW0_9BACI</name>
<feature type="domain" description="DUF4183" evidence="1">
    <location>
        <begin position="35"/>
        <end position="112"/>
    </location>
</feature>
<accession>A0A920BTW0</accession>
<evidence type="ECO:0000259" key="1">
    <source>
        <dbReference type="Pfam" id="PF13799"/>
    </source>
</evidence>
<dbReference type="InterPro" id="IPR025237">
    <property type="entry name" value="DUF4183"/>
</dbReference>